<dbReference type="PANTHER" id="PTHR43811:SF19">
    <property type="entry name" value="39 KDA FK506-BINDING NUCLEAR PROTEIN"/>
    <property type="match status" value="1"/>
</dbReference>
<proteinExistence type="inferred from homology"/>
<dbReference type="RefSeq" id="WP_277576907.1">
    <property type="nucleotide sequence ID" value="NZ_JANRMI010000001.1"/>
</dbReference>
<evidence type="ECO:0000256" key="4">
    <source>
        <dbReference type="ARBA" id="ARBA00023235"/>
    </source>
</evidence>
<accession>A0ABT6DG36</accession>
<evidence type="ECO:0000256" key="2">
    <source>
        <dbReference type="ARBA" id="ARBA00006577"/>
    </source>
</evidence>
<dbReference type="Gene3D" id="1.10.287.460">
    <property type="entry name" value="Peptidyl-prolyl cis-trans isomerase, FKBP-type, N-terminal domain"/>
    <property type="match status" value="1"/>
</dbReference>
<keyword evidence="4 5" id="KW-0413">Isomerase</keyword>
<dbReference type="InterPro" id="IPR046357">
    <property type="entry name" value="PPIase_dom_sf"/>
</dbReference>
<gene>
    <name evidence="8" type="ORF">NWE73_03595</name>
</gene>
<keyword evidence="3 5" id="KW-0697">Rotamase</keyword>
<comment type="catalytic activity">
    <reaction evidence="1 5 6">
        <text>[protein]-peptidylproline (omega=180) = [protein]-peptidylproline (omega=0)</text>
        <dbReference type="Rhea" id="RHEA:16237"/>
        <dbReference type="Rhea" id="RHEA-COMP:10747"/>
        <dbReference type="Rhea" id="RHEA-COMP:10748"/>
        <dbReference type="ChEBI" id="CHEBI:83833"/>
        <dbReference type="ChEBI" id="CHEBI:83834"/>
        <dbReference type="EC" id="5.2.1.8"/>
    </reaction>
</comment>
<keyword evidence="9" id="KW-1185">Reference proteome</keyword>
<dbReference type="SUPFAM" id="SSF54534">
    <property type="entry name" value="FKBP-like"/>
    <property type="match status" value="1"/>
</dbReference>
<evidence type="ECO:0000313" key="9">
    <source>
        <dbReference type="Proteomes" id="UP001152321"/>
    </source>
</evidence>
<evidence type="ECO:0000256" key="5">
    <source>
        <dbReference type="PROSITE-ProRule" id="PRU00277"/>
    </source>
</evidence>
<feature type="domain" description="PPIase FKBP-type" evidence="7">
    <location>
        <begin position="139"/>
        <end position="224"/>
    </location>
</feature>
<name>A0ABT6DG36_9BACT</name>
<dbReference type="Proteomes" id="UP001152321">
    <property type="component" value="Unassembled WGS sequence"/>
</dbReference>
<reference evidence="8" key="1">
    <citation type="submission" date="2022-08" db="EMBL/GenBank/DDBJ databases">
        <title>Novel Bdellovibrio Species Isolated from Svalbard: Designation Bdellovibrio svalbardensis.</title>
        <authorList>
            <person name="Mitchell R.J."/>
            <person name="Choi S.Y."/>
        </authorList>
    </citation>
    <scope>NUCLEOTIDE SEQUENCE</scope>
    <source>
        <strain evidence="8">PAP01</strain>
    </source>
</reference>
<dbReference type="EMBL" id="JANRMI010000001">
    <property type="protein sequence ID" value="MDG0815432.1"/>
    <property type="molecule type" value="Genomic_DNA"/>
</dbReference>
<dbReference type="Gene3D" id="3.10.50.40">
    <property type="match status" value="1"/>
</dbReference>
<organism evidence="8 9">
    <name type="scientific">Bdellovibrio svalbardensis</name>
    <dbReference type="NCBI Taxonomy" id="2972972"/>
    <lineage>
        <taxon>Bacteria</taxon>
        <taxon>Pseudomonadati</taxon>
        <taxon>Bdellovibrionota</taxon>
        <taxon>Bdellovibrionia</taxon>
        <taxon>Bdellovibrionales</taxon>
        <taxon>Pseudobdellovibrionaceae</taxon>
        <taxon>Bdellovibrio</taxon>
    </lineage>
</organism>
<dbReference type="InterPro" id="IPR000774">
    <property type="entry name" value="PPIase_FKBP_N"/>
</dbReference>
<dbReference type="InterPro" id="IPR036944">
    <property type="entry name" value="PPIase_FKBP_N_sf"/>
</dbReference>
<evidence type="ECO:0000313" key="8">
    <source>
        <dbReference type="EMBL" id="MDG0815432.1"/>
    </source>
</evidence>
<evidence type="ECO:0000256" key="1">
    <source>
        <dbReference type="ARBA" id="ARBA00000971"/>
    </source>
</evidence>
<dbReference type="Pfam" id="PF00254">
    <property type="entry name" value="FKBP_C"/>
    <property type="match status" value="1"/>
</dbReference>
<dbReference type="GO" id="GO:0003755">
    <property type="term" value="F:peptidyl-prolyl cis-trans isomerase activity"/>
    <property type="evidence" value="ECO:0007669"/>
    <property type="project" value="UniProtKB-EC"/>
</dbReference>
<dbReference type="PANTHER" id="PTHR43811">
    <property type="entry name" value="FKBP-TYPE PEPTIDYL-PROLYL CIS-TRANS ISOMERASE FKPA"/>
    <property type="match status" value="1"/>
</dbReference>
<dbReference type="PROSITE" id="PS50059">
    <property type="entry name" value="FKBP_PPIASE"/>
    <property type="match status" value="1"/>
</dbReference>
<comment type="caution">
    <text evidence="8">The sequence shown here is derived from an EMBL/GenBank/DDBJ whole genome shotgun (WGS) entry which is preliminary data.</text>
</comment>
<dbReference type="EC" id="5.2.1.8" evidence="6"/>
<evidence type="ECO:0000259" key="7">
    <source>
        <dbReference type="PROSITE" id="PS50059"/>
    </source>
</evidence>
<sequence length="225" mass="25395">MNIFRIKPNLSICFILSIGLTGCFSKKNDLEEYSYNLGLQMGYGIREQKISLNEKAFFKGLKEGLNPNSDSPSIKEVHQTLMNYQQNQNSKNNAELVKRGLEAEDYLRKNQSAPDIKLLDDGLQYKIVSKGHGRQPKLSDTVVLKYQGRLLDESVFVDSSDKESPKEFKVVDMISAWRKVLPLMNEGQKVIIFSGPQHAFGIRGTTGVPPQSLVIYDLELVKVKP</sequence>
<dbReference type="Pfam" id="PF01346">
    <property type="entry name" value="FKBP_N"/>
    <property type="match status" value="1"/>
</dbReference>
<dbReference type="PROSITE" id="PS51257">
    <property type="entry name" value="PROKAR_LIPOPROTEIN"/>
    <property type="match status" value="1"/>
</dbReference>
<comment type="similarity">
    <text evidence="2 6">Belongs to the FKBP-type PPIase family.</text>
</comment>
<evidence type="ECO:0000256" key="6">
    <source>
        <dbReference type="RuleBase" id="RU003915"/>
    </source>
</evidence>
<evidence type="ECO:0000256" key="3">
    <source>
        <dbReference type="ARBA" id="ARBA00023110"/>
    </source>
</evidence>
<dbReference type="InterPro" id="IPR001179">
    <property type="entry name" value="PPIase_FKBP_dom"/>
</dbReference>
<protein>
    <recommendedName>
        <fullName evidence="6">Peptidyl-prolyl cis-trans isomerase</fullName>
        <ecNumber evidence="6">5.2.1.8</ecNumber>
    </recommendedName>
</protein>